<keyword evidence="5" id="KW-0067">ATP-binding</keyword>
<evidence type="ECO:0000256" key="2">
    <source>
        <dbReference type="ARBA" id="ARBA00022679"/>
    </source>
</evidence>
<evidence type="ECO:0000313" key="8">
    <source>
        <dbReference type="EMBL" id="JAC66758.1"/>
    </source>
</evidence>
<name>A0A061R454_9CHLO</name>
<evidence type="ECO:0000259" key="7">
    <source>
        <dbReference type="PROSITE" id="PS50011"/>
    </source>
</evidence>
<gene>
    <name evidence="8" type="ORF">TSPGSL018_12875</name>
</gene>
<protein>
    <submittedName>
        <fullName evidence="8">Protein kinase domain containing protein</fullName>
    </submittedName>
</protein>
<feature type="domain" description="Protein kinase" evidence="7">
    <location>
        <begin position="40"/>
        <end position="295"/>
    </location>
</feature>
<feature type="region of interest" description="Disordered" evidence="6">
    <location>
        <begin position="1"/>
        <end position="30"/>
    </location>
</feature>
<feature type="compositionally biased region" description="Basic and acidic residues" evidence="6">
    <location>
        <begin position="1"/>
        <end position="17"/>
    </location>
</feature>
<dbReference type="Gene3D" id="1.10.510.10">
    <property type="entry name" value="Transferase(Phosphotransferase) domain 1"/>
    <property type="match status" value="1"/>
</dbReference>
<dbReference type="Pfam" id="PF00069">
    <property type="entry name" value="Pkinase"/>
    <property type="match status" value="1"/>
</dbReference>
<dbReference type="EMBL" id="GBEZ01019854">
    <property type="protein sequence ID" value="JAC66758.1"/>
    <property type="molecule type" value="Transcribed_RNA"/>
</dbReference>
<evidence type="ECO:0000256" key="3">
    <source>
        <dbReference type="ARBA" id="ARBA00022741"/>
    </source>
</evidence>
<organism evidence="8">
    <name type="scientific">Tetraselmis sp. GSL018</name>
    <dbReference type="NCBI Taxonomy" id="582737"/>
    <lineage>
        <taxon>Eukaryota</taxon>
        <taxon>Viridiplantae</taxon>
        <taxon>Chlorophyta</taxon>
        <taxon>core chlorophytes</taxon>
        <taxon>Chlorodendrophyceae</taxon>
        <taxon>Chlorodendrales</taxon>
        <taxon>Chlorodendraceae</taxon>
        <taxon>Tetraselmis</taxon>
    </lineage>
</organism>
<keyword evidence="4 8" id="KW-0418">Kinase</keyword>
<dbReference type="FunFam" id="1.10.510.10:FF:000571">
    <property type="entry name" value="Maternal embryonic leucine zipper kinase"/>
    <property type="match status" value="1"/>
</dbReference>
<evidence type="ECO:0000256" key="6">
    <source>
        <dbReference type="SAM" id="MobiDB-lite"/>
    </source>
</evidence>
<keyword evidence="3" id="KW-0547">Nucleotide-binding</keyword>
<dbReference type="AlphaFoldDB" id="A0A061R454"/>
<evidence type="ECO:0000256" key="1">
    <source>
        <dbReference type="ARBA" id="ARBA00022527"/>
    </source>
</evidence>
<keyword evidence="1" id="KW-0723">Serine/threonine-protein kinase</keyword>
<keyword evidence="2" id="KW-0808">Transferase</keyword>
<proteinExistence type="predicted"/>
<dbReference type="GO" id="GO:0004674">
    <property type="term" value="F:protein serine/threonine kinase activity"/>
    <property type="evidence" value="ECO:0007669"/>
    <property type="project" value="UniProtKB-KW"/>
</dbReference>
<dbReference type="InterPro" id="IPR011009">
    <property type="entry name" value="Kinase-like_dom_sf"/>
</dbReference>
<reference evidence="8" key="1">
    <citation type="submission" date="2014-05" db="EMBL/GenBank/DDBJ databases">
        <title>The transcriptome of the halophilic microalga Tetraselmis sp. GSL018 isolated from the Great Salt Lake, Utah.</title>
        <authorList>
            <person name="Jinkerson R.E."/>
            <person name="D'Adamo S."/>
            <person name="Posewitz M.C."/>
        </authorList>
    </citation>
    <scope>NUCLEOTIDE SEQUENCE</scope>
    <source>
        <strain evidence="8">GSL018</strain>
    </source>
</reference>
<dbReference type="SUPFAM" id="SSF56112">
    <property type="entry name" value="Protein kinase-like (PK-like)"/>
    <property type="match status" value="1"/>
</dbReference>
<evidence type="ECO:0000256" key="5">
    <source>
        <dbReference type="ARBA" id="ARBA00022840"/>
    </source>
</evidence>
<dbReference type="PROSITE" id="PS50011">
    <property type="entry name" value="PROTEIN_KINASE_DOM"/>
    <property type="match status" value="1"/>
</dbReference>
<dbReference type="InterPro" id="IPR000719">
    <property type="entry name" value="Prot_kinase_dom"/>
</dbReference>
<dbReference type="InterPro" id="IPR050205">
    <property type="entry name" value="CDPK_Ser/Thr_kinases"/>
</dbReference>
<evidence type="ECO:0000256" key="4">
    <source>
        <dbReference type="ARBA" id="ARBA00022777"/>
    </source>
</evidence>
<dbReference type="PANTHER" id="PTHR24349">
    <property type="entry name" value="SERINE/THREONINE-PROTEIN KINASE"/>
    <property type="match status" value="1"/>
</dbReference>
<dbReference type="GO" id="GO:0005524">
    <property type="term" value="F:ATP binding"/>
    <property type="evidence" value="ECO:0007669"/>
    <property type="project" value="UniProtKB-KW"/>
</dbReference>
<accession>A0A061R454</accession>
<sequence>MKLERNPRSQEQGDLRSHAPKHGHHGQPGRSSLEIFLNRYHWKNIMSTSSSSIVREVEDIKTGKTYVCKTNKRETVLDVINEVTCLKRLDHPSVIKCADAYVGSSEMHLLLEPLCSTDLESVLVRKGRLSEKEARLVTERVLHAVQHLHKRGVVHRNLKPSKILLKNPGDFKKLYLVGFGMAALMLEDEDMCLSDSCGSALYVAPEVLAADCLYNEKCDLWSIGVILYQLLTGQPPILADCTDELLKKIRFGQVNFEPLDSLLLTDSVKNFVQQLLTLDLEKRPSAAEALLHPWIANASARLESCT</sequence>
<feature type="compositionally biased region" description="Basic residues" evidence="6">
    <location>
        <begin position="18"/>
        <end position="27"/>
    </location>
</feature>